<dbReference type="Gene3D" id="2.60.40.380">
    <property type="entry name" value="Purple acid phosphatase-like, N-terminal"/>
    <property type="match status" value="1"/>
</dbReference>
<dbReference type="InterPro" id="IPR025733">
    <property type="entry name" value="PAPs_C"/>
</dbReference>
<dbReference type="SUPFAM" id="SSF56300">
    <property type="entry name" value="Metallo-dependent phosphatases"/>
    <property type="match status" value="1"/>
</dbReference>
<dbReference type="Proteomes" id="UP001378592">
    <property type="component" value="Unassembled WGS sequence"/>
</dbReference>
<dbReference type="InterPro" id="IPR029052">
    <property type="entry name" value="Metallo-depent_PP-like"/>
</dbReference>
<evidence type="ECO:0000313" key="7">
    <source>
        <dbReference type="EMBL" id="KAK7867438.1"/>
    </source>
</evidence>
<dbReference type="InterPro" id="IPR015914">
    <property type="entry name" value="PAPs_N"/>
</dbReference>
<dbReference type="Pfam" id="PF00149">
    <property type="entry name" value="Metallophos"/>
    <property type="match status" value="1"/>
</dbReference>
<evidence type="ECO:0000256" key="3">
    <source>
        <dbReference type="RuleBase" id="RU361203"/>
    </source>
</evidence>
<feature type="chain" id="PRO_5042664373" description="Purple acid phosphatase" evidence="3">
    <location>
        <begin position="18"/>
        <end position="443"/>
    </location>
</feature>
<dbReference type="Pfam" id="PF16656">
    <property type="entry name" value="Pur_ac_phosph_N"/>
    <property type="match status" value="1"/>
</dbReference>
<evidence type="ECO:0000256" key="2">
    <source>
        <dbReference type="ARBA" id="ARBA00023180"/>
    </source>
</evidence>
<dbReference type="PANTHER" id="PTHR45867:SF3">
    <property type="entry name" value="ACID PHOSPHATASE TYPE 7"/>
    <property type="match status" value="1"/>
</dbReference>
<dbReference type="EC" id="3.1.3.2" evidence="3"/>
<dbReference type="InterPro" id="IPR041792">
    <property type="entry name" value="MPP_PAP"/>
</dbReference>
<evidence type="ECO:0000313" key="8">
    <source>
        <dbReference type="Proteomes" id="UP001378592"/>
    </source>
</evidence>
<keyword evidence="1 3" id="KW-0732">Signal</keyword>
<dbReference type="Gene3D" id="3.60.21.10">
    <property type="match status" value="1"/>
</dbReference>
<accession>A0AAN9W1J7</accession>
<dbReference type="AlphaFoldDB" id="A0AAN9W1J7"/>
<keyword evidence="2" id="KW-0325">Glycoprotein</keyword>
<keyword evidence="8" id="KW-1185">Reference proteome</keyword>
<dbReference type="Pfam" id="PF14008">
    <property type="entry name" value="Metallophos_C"/>
    <property type="match status" value="1"/>
</dbReference>
<evidence type="ECO:0000259" key="6">
    <source>
        <dbReference type="Pfam" id="PF16656"/>
    </source>
</evidence>
<feature type="signal peptide" evidence="3">
    <location>
        <begin position="1"/>
        <end position="17"/>
    </location>
</feature>
<sequence>MVTRLVVLAAAFGLAFCFVGYQPEQIHLSYGDNLSELIVTWSTLNKTRTPVVEYAVQEKRGANKFNERAEGKTVVFTTHGFKKFKNKIKTQYVHSVKLTGLKPGKSYLYHVGSELGWSEVFFFETPPADQSSWSPHVVVFGDMGNENPQSLPRLQQEVQKGMYDAILHIGDFAYDLDSDLGERGDQFMRQIQSVAAYVPYMTCMGNHEERHNYSEYRNRFRMPGGEEGEFYYSFNLGPVHFISISTEVYYFTGYGLKLVVKQFNWLEKDLEEANLEKNRRLRPWIVVVGHRPMYCSNKKHRDCSDQTARTRTGLPVGNWFGLENLLFKHRVDLAFWAHQHSYERLWPIYNYTVLNGSTEAPYTNPRAPVHITTGSAGCKEKTSPFPDDKPSWSAFRSTDYGYTRLQPANHTHLFVSQVSDTKGGAIIDSIWIIKEKNKLHFSP</sequence>
<evidence type="ECO:0000259" key="4">
    <source>
        <dbReference type="Pfam" id="PF00149"/>
    </source>
</evidence>
<reference evidence="7 8" key="1">
    <citation type="submission" date="2024-03" db="EMBL/GenBank/DDBJ databases">
        <title>The genome assembly and annotation of the cricket Gryllus longicercus Weissman &amp; Gray.</title>
        <authorList>
            <person name="Szrajer S."/>
            <person name="Gray D."/>
            <person name="Ylla G."/>
        </authorList>
    </citation>
    <scope>NUCLEOTIDE SEQUENCE [LARGE SCALE GENOMIC DNA]</scope>
    <source>
        <strain evidence="7">DAG 2021-001</strain>
        <tissue evidence="7">Whole body minus gut</tissue>
    </source>
</reference>
<dbReference type="PANTHER" id="PTHR45867">
    <property type="entry name" value="PURPLE ACID PHOSPHATASE"/>
    <property type="match status" value="1"/>
</dbReference>
<dbReference type="EMBL" id="JAZDUA010000119">
    <property type="protein sequence ID" value="KAK7867438.1"/>
    <property type="molecule type" value="Genomic_DNA"/>
</dbReference>
<protein>
    <recommendedName>
        <fullName evidence="3">Purple acid phosphatase</fullName>
        <ecNumber evidence="3">3.1.3.2</ecNumber>
    </recommendedName>
</protein>
<comment type="similarity">
    <text evidence="3">Belongs to the metallophosphoesterase superfamily. Purple acid phosphatase family.</text>
</comment>
<evidence type="ECO:0000256" key="1">
    <source>
        <dbReference type="ARBA" id="ARBA00022729"/>
    </source>
</evidence>
<dbReference type="CDD" id="cd00839">
    <property type="entry name" value="MPP_PAPs"/>
    <property type="match status" value="1"/>
</dbReference>
<keyword evidence="3" id="KW-0378">Hydrolase</keyword>
<dbReference type="GO" id="GO:0046872">
    <property type="term" value="F:metal ion binding"/>
    <property type="evidence" value="ECO:0007669"/>
    <property type="project" value="InterPro"/>
</dbReference>
<comment type="caution">
    <text evidence="7">The sequence shown here is derived from an EMBL/GenBank/DDBJ whole genome shotgun (WGS) entry which is preliminary data.</text>
</comment>
<feature type="domain" description="Purple acid phosphatase C-terminal" evidence="5">
    <location>
        <begin position="367"/>
        <end position="429"/>
    </location>
</feature>
<organism evidence="7 8">
    <name type="scientific">Gryllus longicercus</name>
    <dbReference type="NCBI Taxonomy" id="2509291"/>
    <lineage>
        <taxon>Eukaryota</taxon>
        <taxon>Metazoa</taxon>
        <taxon>Ecdysozoa</taxon>
        <taxon>Arthropoda</taxon>
        <taxon>Hexapoda</taxon>
        <taxon>Insecta</taxon>
        <taxon>Pterygota</taxon>
        <taxon>Neoptera</taxon>
        <taxon>Polyneoptera</taxon>
        <taxon>Orthoptera</taxon>
        <taxon>Ensifera</taxon>
        <taxon>Gryllidea</taxon>
        <taxon>Grylloidea</taxon>
        <taxon>Gryllidae</taxon>
        <taxon>Gryllinae</taxon>
        <taxon>Gryllus</taxon>
    </lineage>
</organism>
<dbReference type="SUPFAM" id="SSF49363">
    <property type="entry name" value="Purple acid phosphatase, N-terminal domain"/>
    <property type="match status" value="1"/>
</dbReference>
<proteinExistence type="inferred from homology"/>
<dbReference type="InterPro" id="IPR004843">
    <property type="entry name" value="Calcineurin-like_PHP"/>
</dbReference>
<dbReference type="GO" id="GO:0003993">
    <property type="term" value="F:acid phosphatase activity"/>
    <property type="evidence" value="ECO:0007669"/>
    <property type="project" value="UniProtKB-EC"/>
</dbReference>
<gene>
    <name evidence="7" type="ORF">R5R35_009752</name>
</gene>
<dbReference type="InterPro" id="IPR008963">
    <property type="entry name" value="Purple_acid_Pase-like_N"/>
</dbReference>
<feature type="domain" description="Calcineurin-like phosphoesterase" evidence="4">
    <location>
        <begin position="136"/>
        <end position="342"/>
    </location>
</feature>
<evidence type="ECO:0000259" key="5">
    <source>
        <dbReference type="Pfam" id="PF14008"/>
    </source>
</evidence>
<feature type="domain" description="Purple acid phosphatase N-terminal" evidence="6">
    <location>
        <begin position="23"/>
        <end position="125"/>
    </location>
</feature>
<comment type="catalytic activity">
    <reaction evidence="3">
        <text>a phosphate monoester + H2O = an alcohol + phosphate</text>
        <dbReference type="Rhea" id="RHEA:15017"/>
        <dbReference type="ChEBI" id="CHEBI:15377"/>
        <dbReference type="ChEBI" id="CHEBI:30879"/>
        <dbReference type="ChEBI" id="CHEBI:43474"/>
        <dbReference type="ChEBI" id="CHEBI:67140"/>
        <dbReference type="EC" id="3.1.3.2"/>
    </reaction>
</comment>
<name>A0AAN9W1J7_9ORTH</name>